<dbReference type="GO" id="GO:0006511">
    <property type="term" value="P:ubiquitin-dependent protein catabolic process"/>
    <property type="evidence" value="ECO:0007669"/>
    <property type="project" value="TreeGrafter"/>
</dbReference>
<dbReference type="InterPro" id="IPR051826">
    <property type="entry name" value="E3_ubiquitin-ligase_domain"/>
</dbReference>
<name>A0A5B0NCE7_PUCGR</name>
<organism evidence="9 10">
    <name type="scientific">Puccinia graminis f. sp. tritici</name>
    <dbReference type="NCBI Taxonomy" id="56615"/>
    <lineage>
        <taxon>Eukaryota</taxon>
        <taxon>Fungi</taxon>
        <taxon>Dikarya</taxon>
        <taxon>Basidiomycota</taxon>
        <taxon>Pucciniomycotina</taxon>
        <taxon>Pucciniomycetes</taxon>
        <taxon>Pucciniales</taxon>
        <taxon>Pucciniaceae</taxon>
        <taxon>Puccinia</taxon>
    </lineage>
</organism>
<keyword evidence="5" id="KW-0862">Zinc</keyword>
<dbReference type="Gene3D" id="3.30.40.10">
    <property type="entry name" value="Zinc/RING finger domain, C3HC4 (zinc finger)"/>
    <property type="match status" value="1"/>
</dbReference>
<feature type="chain" id="PRO_5023096753" description="RING-type domain-containing protein" evidence="7">
    <location>
        <begin position="22"/>
        <end position="263"/>
    </location>
</feature>
<dbReference type="GO" id="GO:0008270">
    <property type="term" value="F:zinc ion binding"/>
    <property type="evidence" value="ECO:0007669"/>
    <property type="project" value="UniProtKB-KW"/>
</dbReference>
<comment type="caution">
    <text evidence="9">The sequence shown here is derived from an EMBL/GenBank/DDBJ whole genome shotgun (WGS) entry which is preliminary data.</text>
</comment>
<dbReference type="InterPro" id="IPR013083">
    <property type="entry name" value="Znf_RING/FYVE/PHD"/>
</dbReference>
<feature type="signal peptide" evidence="7">
    <location>
        <begin position="1"/>
        <end position="21"/>
    </location>
</feature>
<dbReference type="EMBL" id="VDEP01000413">
    <property type="protein sequence ID" value="KAA1086174.1"/>
    <property type="molecule type" value="Genomic_DNA"/>
</dbReference>
<proteinExistence type="predicted"/>
<dbReference type="GO" id="GO:0061630">
    <property type="term" value="F:ubiquitin protein ligase activity"/>
    <property type="evidence" value="ECO:0007669"/>
    <property type="project" value="TreeGrafter"/>
</dbReference>
<keyword evidence="4" id="KW-0833">Ubl conjugation pathway</keyword>
<evidence type="ECO:0000256" key="4">
    <source>
        <dbReference type="ARBA" id="ARBA00022786"/>
    </source>
</evidence>
<keyword evidence="2" id="KW-0479">Metal-binding</keyword>
<gene>
    <name evidence="9" type="ORF">PGTUg99_015536</name>
</gene>
<dbReference type="AlphaFoldDB" id="A0A5B0NCE7"/>
<evidence type="ECO:0000259" key="8">
    <source>
        <dbReference type="PROSITE" id="PS50089"/>
    </source>
</evidence>
<dbReference type="Pfam" id="PF12678">
    <property type="entry name" value="zf-rbx1"/>
    <property type="match status" value="1"/>
</dbReference>
<evidence type="ECO:0000256" key="1">
    <source>
        <dbReference type="ARBA" id="ARBA00004906"/>
    </source>
</evidence>
<reference evidence="9 10" key="1">
    <citation type="submission" date="2019-05" db="EMBL/GenBank/DDBJ databases">
        <title>Emergence of the Ug99 lineage of the wheat stem rust pathogen through somatic hybridization.</title>
        <authorList>
            <person name="Li F."/>
            <person name="Upadhyaya N.M."/>
            <person name="Sperschneider J."/>
            <person name="Matny O."/>
            <person name="Nguyen-Phuc H."/>
            <person name="Mago R."/>
            <person name="Raley C."/>
            <person name="Miller M.E."/>
            <person name="Silverstein K.A.T."/>
            <person name="Henningsen E."/>
            <person name="Hirsch C.D."/>
            <person name="Visser B."/>
            <person name="Pretorius Z.A."/>
            <person name="Steffenson B.J."/>
            <person name="Schwessinger B."/>
            <person name="Dodds P.N."/>
            <person name="Figueroa M."/>
        </authorList>
    </citation>
    <scope>NUCLEOTIDE SEQUENCE [LARGE SCALE GENOMIC DNA]</scope>
    <source>
        <strain evidence="9 10">Ug99</strain>
    </source>
</reference>
<dbReference type="UniPathway" id="UPA00143"/>
<evidence type="ECO:0000313" key="9">
    <source>
        <dbReference type="EMBL" id="KAA1086174.1"/>
    </source>
</evidence>
<accession>A0A5B0NCE7</accession>
<evidence type="ECO:0000256" key="5">
    <source>
        <dbReference type="ARBA" id="ARBA00022833"/>
    </source>
</evidence>
<dbReference type="InterPro" id="IPR024766">
    <property type="entry name" value="Znf_RING_H2"/>
</dbReference>
<keyword evidence="7" id="KW-0732">Signal</keyword>
<dbReference type="GO" id="GO:0016567">
    <property type="term" value="P:protein ubiquitination"/>
    <property type="evidence" value="ECO:0007669"/>
    <property type="project" value="UniProtKB-UniPathway"/>
</dbReference>
<comment type="pathway">
    <text evidence="1">Protein modification; protein ubiquitination.</text>
</comment>
<dbReference type="PROSITE" id="PS50089">
    <property type="entry name" value="ZF_RING_2"/>
    <property type="match status" value="1"/>
</dbReference>
<protein>
    <recommendedName>
        <fullName evidence="8">RING-type domain-containing protein</fullName>
    </recommendedName>
</protein>
<dbReference type="InterPro" id="IPR001841">
    <property type="entry name" value="Znf_RING"/>
</dbReference>
<evidence type="ECO:0000256" key="3">
    <source>
        <dbReference type="ARBA" id="ARBA00022771"/>
    </source>
</evidence>
<dbReference type="PANTHER" id="PTHR22765">
    <property type="entry name" value="RING FINGER AND PROTEASE ASSOCIATED DOMAIN-CONTAINING"/>
    <property type="match status" value="1"/>
</dbReference>
<evidence type="ECO:0000256" key="6">
    <source>
        <dbReference type="PROSITE-ProRule" id="PRU00175"/>
    </source>
</evidence>
<evidence type="ECO:0000256" key="2">
    <source>
        <dbReference type="ARBA" id="ARBA00022723"/>
    </source>
</evidence>
<evidence type="ECO:0000313" key="10">
    <source>
        <dbReference type="Proteomes" id="UP000325313"/>
    </source>
</evidence>
<feature type="domain" description="RING-type" evidence="8">
    <location>
        <begin position="204"/>
        <end position="261"/>
    </location>
</feature>
<dbReference type="SMART" id="SM00184">
    <property type="entry name" value="RING"/>
    <property type="match status" value="1"/>
</dbReference>
<dbReference type="PANTHER" id="PTHR22765:SF434">
    <property type="entry name" value="GB|AAD18119.1-RELATED"/>
    <property type="match status" value="1"/>
</dbReference>
<keyword evidence="3 6" id="KW-0863">Zinc-finger</keyword>
<evidence type="ECO:0000256" key="7">
    <source>
        <dbReference type="SAM" id="SignalP"/>
    </source>
</evidence>
<sequence>MNISFLVLYSLLGPYSSGANARITAIDFGEDIYHGEDLDRPLYSDLVSQYFFDHSYQEILRPSREDFHQPKSSSVDRQEVVSCLSPWAEWGNGPTPNGVPSIIPNLYKYFQSIIIENPTPKTEVFGYIPQENLSKANVDLLSKTISLKQARRLDLIPSVPEVGHPDKCRLGAASNMASQDKLSSQPPLPKHLQLRTVDPAHSSCSICLDDYVPPTIDTNNQLKVELVSHMKKCGHHFHIACIDSWISRFNPWEVATCPLCRVH</sequence>
<dbReference type="SUPFAM" id="SSF57850">
    <property type="entry name" value="RING/U-box"/>
    <property type="match status" value="1"/>
</dbReference>
<dbReference type="Proteomes" id="UP000325313">
    <property type="component" value="Unassembled WGS sequence"/>
</dbReference>